<dbReference type="PANTHER" id="PTHR30250">
    <property type="entry name" value="PST FAMILY PREDICTED COLANIC ACID TRANSPORTER"/>
    <property type="match status" value="1"/>
</dbReference>
<keyword evidence="3 6" id="KW-0812">Transmembrane</keyword>
<dbReference type="KEGG" id="papi:SG18_07885"/>
<feature type="transmembrane region" description="Helical" evidence="6">
    <location>
        <begin position="224"/>
        <end position="242"/>
    </location>
</feature>
<keyword evidence="5 6" id="KW-0472">Membrane</keyword>
<proteinExistence type="predicted"/>
<dbReference type="PANTHER" id="PTHR30250:SF26">
    <property type="entry name" value="PSMA PROTEIN"/>
    <property type="match status" value="1"/>
</dbReference>
<feature type="transmembrane region" description="Helical" evidence="6">
    <location>
        <begin position="36"/>
        <end position="61"/>
    </location>
</feature>
<feature type="transmembrane region" description="Helical" evidence="6">
    <location>
        <begin position="376"/>
        <end position="397"/>
    </location>
</feature>
<keyword evidence="2" id="KW-1003">Cell membrane</keyword>
<feature type="transmembrane region" description="Helical" evidence="6">
    <location>
        <begin position="183"/>
        <end position="203"/>
    </location>
</feature>
<dbReference type="EMBL" id="RWHX01000094">
    <property type="protein sequence ID" value="RSK73735.1"/>
    <property type="molecule type" value="Genomic_DNA"/>
</dbReference>
<keyword evidence="9" id="KW-1185">Reference proteome</keyword>
<dbReference type="Proteomes" id="UP000270216">
    <property type="component" value="Unassembled WGS sequence"/>
</dbReference>
<dbReference type="InterPro" id="IPR002797">
    <property type="entry name" value="Polysacc_synth"/>
</dbReference>
<feature type="transmembrane region" description="Helical" evidence="6">
    <location>
        <begin position="433"/>
        <end position="454"/>
    </location>
</feature>
<evidence type="ECO:0000313" key="9">
    <source>
        <dbReference type="Proteomes" id="UP000270216"/>
    </source>
</evidence>
<evidence type="ECO:0000256" key="3">
    <source>
        <dbReference type="ARBA" id="ARBA00022692"/>
    </source>
</evidence>
<sequence length="501" mass="54644">MSLKKNIVANYLSQFYATGIGIAVLPFYIRHLGPEAYGLVGFFTTLQSLFGLLDLGLTPTIARETARFHGGALDARTYRKLVRALSAVFMLIAGLGAIAIVGLSDFIAERWLTFHVLTKSDVIRTVQIMGLCVAIRWMCGLYRGVVTGGEQLVWLGGFNSFIATLRFVAVFATMYIFGFTSNVFFLHQLAVALIELAGLALKCKASLPKAEPGRLSSSFIVVRPMLKFALTIAFTSSVWIAVTQSDRLILSGILNLSEYGYFSLAVMVAGGISLITGPVGTAMMPRMARLHAEGKHEEMMTTYRTLTQLVVAIAIATSVTLVVCAKPALYAWTGNQILTEHAYRIVRLYAIGNAILSAGQLPFILQYAKGNLRYHLVGNIVVAVFLLPSIVIASRMYGGVGAGWIWVSVNALYLAIWATVTHRKIVPGFHGKWILKDVIAVAMPGVFAGLIFFLFEPLFESRLLGLAYTACVGVVISLVTLLSMRVPRKLLLDRLGRQTSS</sequence>
<reference evidence="8 10" key="2">
    <citation type="submission" date="2019-08" db="EMBL/GenBank/DDBJ databases">
        <authorList>
            <person name="Peeters C."/>
        </authorList>
    </citation>
    <scope>NUCLEOTIDE SEQUENCE [LARGE SCALE GENOMIC DNA]</scope>
    <source>
        <strain evidence="8 10">LMG 18089</strain>
    </source>
</reference>
<evidence type="ECO:0000313" key="7">
    <source>
        <dbReference type="EMBL" id="RSK73735.1"/>
    </source>
</evidence>
<dbReference type="InterPro" id="IPR050833">
    <property type="entry name" value="Poly_Biosynth_Transport"/>
</dbReference>
<feature type="transmembrane region" description="Helical" evidence="6">
    <location>
        <begin position="306"/>
        <end position="333"/>
    </location>
</feature>
<name>A0A5E5NYJ6_9BURK</name>
<dbReference type="RefSeq" id="WP_042113523.1">
    <property type="nucleotide sequence ID" value="NZ_CABPSX010000001.1"/>
</dbReference>
<evidence type="ECO:0000256" key="4">
    <source>
        <dbReference type="ARBA" id="ARBA00022989"/>
    </source>
</evidence>
<feature type="transmembrane region" description="Helical" evidence="6">
    <location>
        <begin position="152"/>
        <end position="177"/>
    </location>
</feature>
<evidence type="ECO:0000313" key="8">
    <source>
        <dbReference type="EMBL" id="VVG69125.1"/>
    </source>
</evidence>
<feature type="transmembrane region" description="Helical" evidence="6">
    <location>
        <begin position="122"/>
        <end position="140"/>
    </location>
</feature>
<feature type="transmembrane region" description="Helical" evidence="6">
    <location>
        <begin position="403"/>
        <end position="421"/>
    </location>
</feature>
<dbReference type="EMBL" id="CABPSX010000001">
    <property type="protein sequence ID" value="VVG69125.1"/>
    <property type="molecule type" value="Genomic_DNA"/>
</dbReference>
<evidence type="ECO:0000256" key="5">
    <source>
        <dbReference type="ARBA" id="ARBA00023136"/>
    </source>
</evidence>
<organism evidence="8 10">
    <name type="scientific">Pandoraea apista</name>
    <dbReference type="NCBI Taxonomy" id="93218"/>
    <lineage>
        <taxon>Bacteria</taxon>
        <taxon>Pseudomonadati</taxon>
        <taxon>Pseudomonadota</taxon>
        <taxon>Betaproteobacteria</taxon>
        <taxon>Burkholderiales</taxon>
        <taxon>Burkholderiaceae</taxon>
        <taxon>Pandoraea</taxon>
    </lineage>
</organism>
<reference evidence="7 9" key="1">
    <citation type="submission" date="2018-12" db="EMBL/GenBank/DDBJ databases">
        <title>Whole genome sequence of a Pandoraea apista isolate from a patient with cystic fibrosis.</title>
        <authorList>
            <person name="Kenna D.T."/>
            <person name="Turton J.F."/>
        </authorList>
    </citation>
    <scope>NUCLEOTIDE SEQUENCE [LARGE SCALE GENOMIC DNA]</scope>
    <source>
        <strain evidence="7 9">Pa13324</strain>
    </source>
</reference>
<comment type="subcellular location">
    <subcellularLocation>
        <location evidence="1">Cell membrane</location>
        <topology evidence="1">Multi-pass membrane protein</topology>
    </subcellularLocation>
</comment>
<evidence type="ECO:0000256" key="6">
    <source>
        <dbReference type="SAM" id="Phobius"/>
    </source>
</evidence>
<feature type="transmembrane region" description="Helical" evidence="6">
    <location>
        <begin position="81"/>
        <end position="102"/>
    </location>
</feature>
<evidence type="ECO:0000256" key="1">
    <source>
        <dbReference type="ARBA" id="ARBA00004651"/>
    </source>
</evidence>
<feature type="transmembrane region" description="Helical" evidence="6">
    <location>
        <begin position="262"/>
        <end position="285"/>
    </location>
</feature>
<feature type="transmembrane region" description="Helical" evidence="6">
    <location>
        <begin position="466"/>
        <end position="484"/>
    </location>
</feature>
<evidence type="ECO:0000313" key="10">
    <source>
        <dbReference type="Proteomes" id="UP000364291"/>
    </source>
</evidence>
<dbReference type="AlphaFoldDB" id="A0A5E5NYJ6"/>
<protein>
    <submittedName>
        <fullName evidence="8">Polysaccharide biosynthesis protein</fullName>
    </submittedName>
</protein>
<gene>
    <name evidence="7" type="ORF">EJE83_25325</name>
    <name evidence="8" type="ORF">PAP18089_00076</name>
</gene>
<dbReference type="Proteomes" id="UP000364291">
    <property type="component" value="Unassembled WGS sequence"/>
</dbReference>
<evidence type="ECO:0000256" key="2">
    <source>
        <dbReference type="ARBA" id="ARBA00022475"/>
    </source>
</evidence>
<feature type="transmembrane region" description="Helical" evidence="6">
    <location>
        <begin position="12"/>
        <end position="30"/>
    </location>
</feature>
<accession>A0A5E5NYJ6</accession>
<keyword evidence="4 6" id="KW-1133">Transmembrane helix</keyword>
<dbReference type="Pfam" id="PF01943">
    <property type="entry name" value="Polysacc_synt"/>
    <property type="match status" value="1"/>
</dbReference>
<dbReference type="GO" id="GO:0005886">
    <property type="term" value="C:plasma membrane"/>
    <property type="evidence" value="ECO:0007669"/>
    <property type="project" value="UniProtKB-SubCell"/>
</dbReference>
<dbReference type="OrthoDB" id="653189at2"/>
<feature type="transmembrane region" description="Helical" evidence="6">
    <location>
        <begin position="345"/>
        <end position="364"/>
    </location>
</feature>